<name>A0A8S9S2A9_BRACR</name>
<evidence type="ECO:0000313" key="2">
    <source>
        <dbReference type="Proteomes" id="UP000712600"/>
    </source>
</evidence>
<gene>
    <name evidence="1" type="ORF">F2Q69_00025561</name>
</gene>
<protein>
    <submittedName>
        <fullName evidence="1">Uncharacterized protein</fullName>
    </submittedName>
</protein>
<dbReference type="EMBL" id="QGKX02000088">
    <property type="protein sequence ID" value="KAF3586863.1"/>
    <property type="molecule type" value="Genomic_DNA"/>
</dbReference>
<dbReference type="Proteomes" id="UP000712600">
    <property type="component" value="Unassembled WGS sequence"/>
</dbReference>
<organism evidence="1 2">
    <name type="scientific">Brassica cretica</name>
    <name type="common">Mustard</name>
    <dbReference type="NCBI Taxonomy" id="69181"/>
    <lineage>
        <taxon>Eukaryota</taxon>
        <taxon>Viridiplantae</taxon>
        <taxon>Streptophyta</taxon>
        <taxon>Embryophyta</taxon>
        <taxon>Tracheophyta</taxon>
        <taxon>Spermatophyta</taxon>
        <taxon>Magnoliopsida</taxon>
        <taxon>eudicotyledons</taxon>
        <taxon>Gunneridae</taxon>
        <taxon>Pentapetalae</taxon>
        <taxon>rosids</taxon>
        <taxon>malvids</taxon>
        <taxon>Brassicales</taxon>
        <taxon>Brassicaceae</taxon>
        <taxon>Brassiceae</taxon>
        <taxon>Brassica</taxon>
    </lineage>
</organism>
<reference evidence="1" key="1">
    <citation type="submission" date="2019-12" db="EMBL/GenBank/DDBJ databases">
        <title>Genome sequencing and annotation of Brassica cretica.</title>
        <authorList>
            <person name="Studholme D.J."/>
            <person name="Sarris P."/>
        </authorList>
    </citation>
    <scope>NUCLEOTIDE SEQUENCE</scope>
    <source>
        <strain evidence="1">PFS-109/04</strain>
        <tissue evidence="1">Leaf</tissue>
    </source>
</reference>
<sequence length="169" mass="19393">MKLRKTKEDNLDIGAYKEGYLCNHEEFDRETTCYRFSTQPQHAANWFHTKRSNGLGDIPFTSQATYTASELVLFKESKFLFKECATQIHMWKPGYQSLHFRTTSFLVSELVIVCSSCSFSSKVLVHLADPQNFRSDTRNDVALSCQRITSTLEQSDDRSNKRGGSSNRL</sequence>
<evidence type="ECO:0000313" key="1">
    <source>
        <dbReference type="EMBL" id="KAF3586863.1"/>
    </source>
</evidence>
<dbReference type="AlphaFoldDB" id="A0A8S9S2A9"/>
<comment type="caution">
    <text evidence="1">The sequence shown here is derived from an EMBL/GenBank/DDBJ whole genome shotgun (WGS) entry which is preliminary data.</text>
</comment>
<accession>A0A8S9S2A9</accession>
<proteinExistence type="predicted"/>